<sequence>MTRTKKKSNGRITKNCSCIVCRWKRYKKKEKDRYDKIHYDKELKTNKIELNYHDSFEFV</sequence>
<gene>
    <name evidence="1" type="ORF">LCGC14_1561090</name>
</gene>
<dbReference type="AlphaFoldDB" id="A0A0F9J8H1"/>
<accession>A0A0F9J8H1</accession>
<dbReference type="EMBL" id="LAZR01012060">
    <property type="protein sequence ID" value="KKM45238.1"/>
    <property type="molecule type" value="Genomic_DNA"/>
</dbReference>
<protein>
    <submittedName>
        <fullName evidence="1">Uncharacterized protein</fullName>
    </submittedName>
</protein>
<organism evidence="1">
    <name type="scientific">marine sediment metagenome</name>
    <dbReference type="NCBI Taxonomy" id="412755"/>
    <lineage>
        <taxon>unclassified sequences</taxon>
        <taxon>metagenomes</taxon>
        <taxon>ecological metagenomes</taxon>
    </lineage>
</organism>
<reference evidence="1" key="1">
    <citation type="journal article" date="2015" name="Nature">
        <title>Complex archaea that bridge the gap between prokaryotes and eukaryotes.</title>
        <authorList>
            <person name="Spang A."/>
            <person name="Saw J.H."/>
            <person name="Jorgensen S.L."/>
            <person name="Zaremba-Niedzwiedzka K."/>
            <person name="Martijn J."/>
            <person name="Lind A.E."/>
            <person name="van Eijk R."/>
            <person name="Schleper C."/>
            <person name="Guy L."/>
            <person name="Ettema T.J."/>
        </authorList>
    </citation>
    <scope>NUCLEOTIDE SEQUENCE</scope>
</reference>
<proteinExistence type="predicted"/>
<name>A0A0F9J8H1_9ZZZZ</name>
<comment type="caution">
    <text evidence="1">The sequence shown here is derived from an EMBL/GenBank/DDBJ whole genome shotgun (WGS) entry which is preliminary data.</text>
</comment>
<evidence type="ECO:0000313" key="1">
    <source>
        <dbReference type="EMBL" id="KKM45238.1"/>
    </source>
</evidence>